<keyword evidence="2" id="KW-1185">Reference proteome</keyword>
<dbReference type="WBParaSite" id="SSLN_0001240101-mRNA-1">
    <property type="protein sequence ID" value="SSLN_0001240101-mRNA-1"/>
    <property type="gene ID" value="SSLN_0001240101"/>
</dbReference>
<protein>
    <submittedName>
        <fullName evidence="3">CNH domain-containing protein</fullName>
    </submittedName>
</protein>
<reference evidence="3" key="1">
    <citation type="submission" date="2016-06" db="UniProtKB">
        <authorList>
            <consortium name="WormBaseParasite"/>
        </authorList>
    </citation>
    <scope>IDENTIFICATION</scope>
</reference>
<evidence type="ECO:0000313" key="2">
    <source>
        <dbReference type="Proteomes" id="UP000275846"/>
    </source>
</evidence>
<gene>
    <name evidence="1" type="ORF">SSLN_LOCUS11951</name>
</gene>
<accession>A0A183T653</accession>
<evidence type="ECO:0000313" key="1">
    <source>
        <dbReference type="EMBL" id="VDL98336.1"/>
    </source>
</evidence>
<proteinExistence type="predicted"/>
<name>A0A183T653_SCHSO</name>
<sequence length="293" mass="32921">MITTYAFDEIAVEAAIQRAYQQLICNPEKVLDWTDLLWPAHSRLFEYEGFKKLIVSDPLGQLVISLPRGASVQGDRVCTIITQKDPNLIVFITRFGNIFTVRKPDFSMISSQQLQKNVWVSGAAYLQCLNRALFLTGNTLEIGKLTGIPNQSDKLSIGPFPATLTCIGLINTSDQNKWFLSVKISSDATKVEETTDNVELSNLETVVFGDIKGCLHFLSISPKTLAEAEFADNAMITQKATLRDQVVTDSNLQVSTRHVAPRERQVYEMRYTGKTIPPSNFKRYEFAQFFLHA</sequence>
<dbReference type="OrthoDB" id="10418447at2759"/>
<dbReference type="AlphaFoldDB" id="A0A183T653"/>
<dbReference type="Proteomes" id="UP000275846">
    <property type="component" value="Unassembled WGS sequence"/>
</dbReference>
<evidence type="ECO:0000313" key="3">
    <source>
        <dbReference type="WBParaSite" id="SSLN_0001240101-mRNA-1"/>
    </source>
</evidence>
<organism evidence="3">
    <name type="scientific">Schistocephalus solidus</name>
    <name type="common">Tapeworm</name>
    <dbReference type="NCBI Taxonomy" id="70667"/>
    <lineage>
        <taxon>Eukaryota</taxon>
        <taxon>Metazoa</taxon>
        <taxon>Spiralia</taxon>
        <taxon>Lophotrochozoa</taxon>
        <taxon>Platyhelminthes</taxon>
        <taxon>Cestoda</taxon>
        <taxon>Eucestoda</taxon>
        <taxon>Diphyllobothriidea</taxon>
        <taxon>Diphyllobothriidae</taxon>
        <taxon>Schistocephalus</taxon>
    </lineage>
</organism>
<dbReference type="EMBL" id="UYSU01036908">
    <property type="protein sequence ID" value="VDL98336.1"/>
    <property type="molecule type" value="Genomic_DNA"/>
</dbReference>
<reference evidence="1 2" key="2">
    <citation type="submission" date="2018-11" db="EMBL/GenBank/DDBJ databases">
        <authorList>
            <consortium name="Pathogen Informatics"/>
        </authorList>
    </citation>
    <scope>NUCLEOTIDE SEQUENCE [LARGE SCALE GENOMIC DNA]</scope>
    <source>
        <strain evidence="1 2">NST_G2</strain>
    </source>
</reference>